<evidence type="ECO:0000313" key="1">
    <source>
        <dbReference type="EMBL" id="SDL32136.1"/>
    </source>
</evidence>
<comment type="caution">
    <text evidence="1">The sequence shown here is derived from an EMBL/GenBank/DDBJ whole genome shotgun (WGS) entry which is preliminary data.</text>
</comment>
<reference evidence="1 2" key="1">
    <citation type="submission" date="2016-10" db="EMBL/GenBank/DDBJ databases">
        <authorList>
            <person name="Varghese N."/>
            <person name="Submissions S."/>
        </authorList>
    </citation>
    <scope>NUCLEOTIDE SEQUENCE [LARGE SCALE GENOMIC DNA]</scope>
    <source>
        <strain evidence="1 2">NLAE-zl-C224</strain>
    </source>
</reference>
<evidence type="ECO:0000313" key="2">
    <source>
        <dbReference type="Proteomes" id="UP000198811"/>
    </source>
</evidence>
<sequence>MQTLETYIQDKYKNNIFWFEEEVQEGHHLQRISNVINNKEYLSGKHKILKRMDSQWKGEEFITTKLIIQEAKTILNFHSTYLLGKPVSLNGSGDMVKEFTKVYRKGKYNRVDYKILDNVLKFGDCFEYIYVEGNKIKSKIIKSEDSYPIYSEDTGDYIGFIEHWTSCSNNVSYYNIYSFDKVECWNNEGGELQKVNEYINISGLPIHYHNFNNIDDRFGRSELEDIKPILDQIEDILSKMTDAVYTLSLNPIPVSVGQRIEGTIPSEAVGYMINLDAGDFSFKSATMDYSTIKLLLDTLHKKLETVASIPSVAMGNTNVANVSEVSLSMLYSLSSVKAMMNEQWLRDGFEDRWEVIRKLLEMQGITFDDNDYIDVEFNYSKPINNEELLNNLKTQWEMGAISLQTIIEKSNLTTDVQAELERLEKQNKEI</sequence>
<dbReference type="InterPro" id="IPR021145">
    <property type="entry name" value="Portal_protein_SPP1_Gp6-like"/>
</dbReference>
<dbReference type="EMBL" id="FNGL01000019">
    <property type="protein sequence ID" value="SDL32136.1"/>
    <property type="molecule type" value="Genomic_DNA"/>
</dbReference>
<gene>
    <name evidence="1" type="ORF">SAMN05216497_11925</name>
</gene>
<dbReference type="Proteomes" id="UP000198811">
    <property type="component" value="Unassembled WGS sequence"/>
</dbReference>
<dbReference type="Pfam" id="PF05133">
    <property type="entry name" value="SPP1_portal"/>
    <property type="match status" value="1"/>
</dbReference>
<name>A0ABY0QMZ3_CLOCO</name>
<keyword evidence="2" id="KW-1185">Reference proteome</keyword>
<dbReference type="RefSeq" id="WP_089867144.1">
    <property type="nucleotide sequence ID" value="NZ_FNGL01000019.1"/>
</dbReference>
<accession>A0ABY0QMZ3</accession>
<organism evidence="1 2">
    <name type="scientific">Clostridium cochlearium</name>
    <dbReference type="NCBI Taxonomy" id="1494"/>
    <lineage>
        <taxon>Bacteria</taxon>
        <taxon>Bacillati</taxon>
        <taxon>Bacillota</taxon>
        <taxon>Clostridia</taxon>
        <taxon>Eubacteriales</taxon>
        <taxon>Clostridiaceae</taxon>
        <taxon>Clostridium</taxon>
    </lineage>
</organism>
<protein>
    <submittedName>
        <fullName evidence="1">Phage portal protein, SPP1 Gp6-like</fullName>
    </submittedName>
</protein>
<proteinExistence type="predicted"/>